<feature type="compositionally biased region" description="Polar residues" evidence="3">
    <location>
        <begin position="197"/>
        <end position="206"/>
    </location>
</feature>
<dbReference type="PANTHER" id="PTHR12415">
    <property type="entry name" value="TYROSYL-DNA PHOSPHODIESTERASE 1"/>
    <property type="match status" value="1"/>
</dbReference>
<dbReference type="STRING" id="1081102.A0A167QR85"/>
<evidence type="ECO:0000313" key="4">
    <source>
        <dbReference type="EMBL" id="OAA57873.1"/>
    </source>
</evidence>
<dbReference type="GO" id="GO:0006281">
    <property type="term" value="P:DNA repair"/>
    <property type="evidence" value="ECO:0007669"/>
    <property type="project" value="InterPro"/>
</dbReference>
<dbReference type="AlphaFoldDB" id="A0A167QR85"/>
<gene>
    <name evidence="4" type="ORF">SPI_06758</name>
</gene>
<evidence type="ECO:0000256" key="3">
    <source>
        <dbReference type="SAM" id="MobiDB-lite"/>
    </source>
</evidence>
<feature type="active site" description="Nucleophile" evidence="1">
    <location>
        <position position="367"/>
    </location>
</feature>
<dbReference type="GO" id="GO:0005634">
    <property type="term" value="C:nucleus"/>
    <property type="evidence" value="ECO:0007669"/>
    <property type="project" value="InterPro"/>
</dbReference>
<dbReference type="Proteomes" id="UP000076874">
    <property type="component" value="Unassembled WGS sequence"/>
</dbReference>
<dbReference type="OrthoDB" id="47785at2759"/>
<dbReference type="Gene3D" id="3.30.870.10">
    <property type="entry name" value="Endonuclease Chain A"/>
    <property type="match status" value="3"/>
</dbReference>
<sequence length="713" mass="76766">MDESALRALNGGADDDDALRRALALSMGDATGGDRTDSTDDDASDGDGHENGSNGAGLASGRVSSRDGLAEAASPGPSAAHAAAARGTGRAVNVATAGTPVAATGAAAPALSLLSLNRKAMEEERLARRQKQLAQQQQTQEQGGKEPDEVKEASEEHQKRPHAGPSTHPAPPPQRKRKAEAALVVISDDDDDDETASDYSTKSSSAKRPKLSETAAAAAAASMKTTGPLVARPGPGTAAKAATTTTQASAASTAHRAAAPPAPGSASSRLPFARGVVKRTWVRGQPRLGDDITIDEVWQKDALELAVLSSFQWDEDWMLAHLNMRTTKLLLVAYAANEVQEEEMRANVPHSMIRFCFPPTQTAGCMHSKLQLLKFPTHLRIVVPTGNLVPYDWGESGSIENMVFLIDLPKLDETRQNGDDGSGCTGIPFFHDLCHFLKAQHIDESLIQSLRNYDFSETKRYAFVHSIAGSHTDFSWKRTGFPGLARAVKTMNWDSDGPIQVDYVISSLGAVKDDLLNDLYFACQGDEGLKELETRTSRMQKGRKGAASVAPRPLGSRSLARASFRVYFPSQDTVEHSLRGRNGAGTICFQSKWWHASTFPREVLRDVQNTRQGVLLHTKLMLVRRGRLVREKGTGKPKLTCRNWECGVLLPAASSHGQGAPADDTAAAAAATEDTKMLDMFRGTVPVPFRVPGVKYDVNTPSGKRVPWFFMEA</sequence>
<feature type="region of interest" description="Disordered" evidence="3">
    <location>
        <begin position="26"/>
        <end position="90"/>
    </location>
</feature>
<accession>A0A167QR85</accession>
<dbReference type="InterPro" id="IPR010347">
    <property type="entry name" value="Tdp1"/>
</dbReference>
<dbReference type="GO" id="GO:0003690">
    <property type="term" value="F:double-stranded DNA binding"/>
    <property type="evidence" value="ECO:0007669"/>
    <property type="project" value="TreeGrafter"/>
</dbReference>
<dbReference type="GO" id="GO:0017005">
    <property type="term" value="F:3'-tyrosyl-DNA phosphodiesterase activity"/>
    <property type="evidence" value="ECO:0007669"/>
    <property type="project" value="TreeGrafter"/>
</dbReference>
<dbReference type="CDD" id="cd09122">
    <property type="entry name" value="PLDc_Tdp1_1"/>
    <property type="match status" value="1"/>
</dbReference>
<feature type="compositionally biased region" description="Low complexity" evidence="3">
    <location>
        <begin position="132"/>
        <end position="142"/>
    </location>
</feature>
<feature type="region of interest" description="Disordered" evidence="3">
    <location>
        <begin position="226"/>
        <end position="267"/>
    </location>
</feature>
<evidence type="ECO:0000313" key="5">
    <source>
        <dbReference type="Proteomes" id="UP000076874"/>
    </source>
</evidence>
<proteinExistence type="predicted"/>
<feature type="compositionally biased region" description="Acidic residues" evidence="3">
    <location>
        <begin position="187"/>
        <end position="196"/>
    </location>
</feature>
<dbReference type="EMBL" id="AZHD01000013">
    <property type="protein sequence ID" value="OAA57873.1"/>
    <property type="molecule type" value="Genomic_DNA"/>
</dbReference>
<dbReference type="PANTHER" id="PTHR12415:SF4">
    <property type="entry name" value="TYROSYL-DNA PHOSPHODIESTERASE DOMAIN-CONTAINING PROTEIN"/>
    <property type="match status" value="1"/>
</dbReference>
<reference evidence="4 5" key="1">
    <citation type="journal article" date="2016" name="Genome Biol. Evol.">
        <title>Divergent and convergent evolution of fungal pathogenicity.</title>
        <authorList>
            <person name="Shang Y."/>
            <person name="Xiao G."/>
            <person name="Zheng P."/>
            <person name="Cen K."/>
            <person name="Zhan S."/>
            <person name="Wang C."/>
        </authorList>
    </citation>
    <scope>NUCLEOTIDE SEQUENCE [LARGE SCALE GENOMIC DNA]</scope>
    <source>
        <strain evidence="4 5">RCEF 264</strain>
    </source>
</reference>
<feature type="region of interest" description="Disordered" evidence="3">
    <location>
        <begin position="122"/>
        <end position="211"/>
    </location>
</feature>
<evidence type="ECO:0000256" key="1">
    <source>
        <dbReference type="PIRSR" id="PIRSR610347-1"/>
    </source>
</evidence>
<feature type="compositionally biased region" description="Basic and acidic residues" evidence="3">
    <location>
        <begin position="143"/>
        <end position="158"/>
    </location>
</feature>
<dbReference type="GO" id="GO:0003697">
    <property type="term" value="F:single-stranded DNA binding"/>
    <property type="evidence" value="ECO:0007669"/>
    <property type="project" value="TreeGrafter"/>
</dbReference>
<evidence type="ECO:0000256" key="2">
    <source>
        <dbReference type="PIRSR" id="PIRSR610347-2"/>
    </source>
</evidence>
<protein>
    <submittedName>
        <fullName evidence="4">Mitochondrial translation optimization protein</fullName>
    </submittedName>
</protein>
<feature type="binding site" evidence="2">
    <location>
        <position position="369"/>
    </location>
    <ligand>
        <name>substrate</name>
    </ligand>
</feature>
<feature type="compositionally biased region" description="Low complexity" evidence="3">
    <location>
        <begin position="70"/>
        <end position="90"/>
    </location>
</feature>
<dbReference type="SUPFAM" id="SSF56024">
    <property type="entry name" value="Phospholipase D/nuclease"/>
    <property type="match status" value="2"/>
</dbReference>
<name>A0A167QR85_9HYPO</name>
<organism evidence="4 5">
    <name type="scientific">Niveomyces insectorum RCEF 264</name>
    <dbReference type="NCBI Taxonomy" id="1081102"/>
    <lineage>
        <taxon>Eukaryota</taxon>
        <taxon>Fungi</taxon>
        <taxon>Dikarya</taxon>
        <taxon>Ascomycota</taxon>
        <taxon>Pezizomycotina</taxon>
        <taxon>Sordariomycetes</taxon>
        <taxon>Hypocreomycetidae</taxon>
        <taxon>Hypocreales</taxon>
        <taxon>Cordycipitaceae</taxon>
        <taxon>Niveomyces</taxon>
    </lineage>
</organism>
<dbReference type="Pfam" id="PF06087">
    <property type="entry name" value="Tyr-DNA_phospho"/>
    <property type="match status" value="2"/>
</dbReference>
<comment type="caution">
    <text evidence="4">The sequence shown here is derived from an EMBL/GenBank/DDBJ whole genome shotgun (WGS) entry which is preliminary data.</text>
</comment>
<feature type="compositionally biased region" description="Low complexity" evidence="3">
    <location>
        <begin position="231"/>
        <end position="267"/>
    </location>
</feature>
<keyword evidence="5" id="KW-1185">Reference proteome</keyword>